<dbReference type="InterPro" id="IPR036179">
    <property type="entry name" value="Ig-like_dom_sf"/>
</dbReference>
<sequence>MEAQVTNVAKQAFFQLRQVKEGLCSQWTFQGLTMAIISILLCRVQGAILTEDKEVELGGNVTLRCILTGSFELVHPSWKKQTNRSSVNIAALSQNNTHTNEYIAEEYRSRLSFTSSAVNDTAITFWNVSISESSCYECIFNIFPTGPISNKTCLLVHDFHAFLHHHITDGLLNATCTATGFPPPAISWVGPADENNERKLENSNGTVSIISNILINTSSSHYGQELICKVRYRRQEIDYKVPRTEKGQ</sequence>
<dbReference type="InterPro" id="IPR007110">
    <property type="entry name" value="Ig-like_dom"/>
</dbReference>
<evidence type="ECO:0000256" key="6">
    <source>
        <dbReference type="ARBA" id="ARBA00023157"/>
    </source>
</evidence>
<dbReference type="Pfam" id="PF08205">
    <property type="entry name" value="C2-set_2"/>
    <property type="match status" value="1"/>
</dbReference>
<accession>A0ABM1JJ01</accession>
<keyword evidence="3" id="KW-0732">Signal</keyword>
<dbReference type="RefSeq" id="XP_015261438.1">
    <property type="nucleotide sequence ID" value="XM_015405952.1"/>
</dbReference>
<keyword evidence="8" id="KW-0393">Immunoglobulin domain</keyword>
<evidence type="ECO:0000256" key="1">
    <source>
        <dbReference type="ARBA" id="ARBA00004479"/>
    </source>
</evidence>
<dbReference type="PANTHER" id="PTHR46841:SF3">
    <property type="entry name" value="OX-2 MEMBRANE GLYCOPROTEIN"/>
    <property type="match status" value="1"/>
</dbReference>
<evidence type="ECO:0000256" key="3">
    <source>
        <dbReference type="ARBA" id="ARBA00022729"/>
    </source>
</evidence>
<gene>
    <name evidence="11" type="primary">LOC107105905</name>
</gene>
<keyword evidence="5" id="KW-0472">Membrane</keyword>
<proteinExistence type="predicted"/>
<dbReference type="Pfam" id="PF07686">
    <property type="entry name" value="V-set"/>
    <property type="match status" value="1"/>
</dbReference>
<evidence type="ECO:0000256" key="5">
    <source>
        <dbReference type="ARBA" id="ARBA00023136"/>
    </source>
</evidence>
<evidence type="ECO:0000313" key="10">
    <source>
        <dbReference type="Proteomes" id="UP000694871"/>
    </source>
</evidence>
<dbReference type="Proteomes" id="UP000694871">
    <property type="component" value="Unplaced"/>
</dbReference>
<dbReference type="InterPro" id="IPR013162">
    <property type="entry name" value="CD80_C2-set"/>
</dbReference>
<keyword evidence="6" id="KW-1015">Disulfide bond</keyword>
<dbReference type="PROSITE" id="PS50835">
    <property type="entry name" value="IG_LIKE"/>
    <property type="match status" value="1"/>
</dbReference>
<dbReference type="InterPro" id="IPR047164">
    <property type="entry name" value="OX2G-like"/>
</dbReference>
<name>A0ABM1JJ01_GEKJA</name>
<keyword evidence="7" id="KW-0325">Glycoprotein</keyword>
<evidence type="ECO:0000313" key="11">
    <source>
        <dbReference type="RefSeq" id="XP_015261438.1"/>
    </source>
</evidence>
<keyword evidence="2" id="KW-0812">Transmembrane</keyword>
<comment type="subcellular location">
    <subcellularLocation>
        <location evidence="1">Membrane</location>
        <topology evidence="1">Single-pass type I membrane protein</topology>
    </subcellularLocation>
</comment>
<keyword evidence="10" id="KW-1185">Reference proteome</keyword>
<organism evidence="10 11">
    <name type="scientific">Gekko japonicus</name>
    <name type="common">Schlegel's Japanese gecko</name>
    <dbReference type="NCBI Taxonomy" id="146911"/>
    <lineage>
        <taxon>Eukaryota</taxon>
        <taxon>Metazoa</taxon>
        <taxon>Chordata</taxon>
        <taxon>Craniata</taxon>
        <taxon>Vertebrata</taxon>
        <taxon>Euteleostomi</taxon>
        <taxon>Lepidosauria</taxon>
        <taxon>Squamata</taxon>
        <taxon>Bifurcata</taxon>
        <taxon>Gekkota</taxon>
        <taxon>Gekkonidae</taxon>
        <taxon>Gekkoninae</taxon>
        <taxon>Gekko</taxon>
    </lineage>
</organism>
<dbReference type="InterPro" id="IPR013783">
    <property type="entry name" value="Ig-like_fold"/>
</dbReference>
<keyword evidence="4" id="KW-1133">Transmembrane helix</keyword>
<dbReference type="InterPro" id="IPR013106">
    <property type="entry name" value="Ig_V-set"/>
</dbReference>
<dbReference type="GeneID" id="107105905"/>
<protein>
    <submittedName>
        <fullName evidence="11">OX-2 membrane glycoprotein-like</fullName>
    </submittedName>
</protein>
<dbReference type="SUPFAM" id="SSF48726">
    <property type="entry name" value="Immunoglobulin"/>
    <property type="match status" value="2"/>
</dbReference>
<evidence type="ECO:0000259" key="9">
    <source>
        <dbReference type="PROSITE" id="PS50835"/>
    </source>
</evidence>
<dbReference type="Gene3D" id="2.60.40.10">
    <property type="entry name" value="Immunoglobulins"/>
    <property type="match status" value="2"/>
</dbReference>
<evidence type="ECO:0000256" key="7">
    <source>
        <dbReference type="ARBA" id="ARBA00023180"/>
    </source>
</evidence>
<evidence type="ECO:0000256" key="2">
    <source>
        <dbReference type="ARBA" id="ARBA00022692"/>
    </source>
</evidence>
<feature type="domain" description="Ig-like" evidence="9">
    <location>
        <begin position="58"/>
        <end position="138"/>
    </location>
</feature>
<evidence type="ECO:0000256" key="4">
    <source>
        <dbReference type="ARBA" id="ARBA00022989"/>
    </source>
</evidence>
<dbReference type="PANTHER" id="PTHR46841">
    <property type="entry name" value="OX-2 MEMBRANE GLYCOPROTEIN"/>
    <property type="match status" value="1"/>
</dbReference>
<reference evidence="11" key="1">
    <citation type="submission" date="2025-08" db="UniProtKB">
        <authorList>
            <consortium name="RefSeq"/>
        </authorList>
    </citation>
    <scope>IDENTIFICATION</scope>
</reference>
<evidence type="ECO:0000256" key="8">
    <source>
        <dbReference type="ARBA" id="ARBA00023319"/>
    </source>
</evidence>